<dbReference type="SUPFAM" id="SSF53649">
    <property type="entry name" value="Alkaline phosphatase-like"/>
    <property type="match status" value="1"/>
</dbReference>
<dbReference type="PANTHER" id="PTHR10151">
    <property type="entry name" value="ECTONUCLEOTIDE PYROPHOSPHATASE/PHOSPHODIESTERASE"/>
    <property type="match status" value="1"/>
</dbReference>
<dbReference type="STRING" id="451379.A0A0N5AC02"/>
<reference evidence="3" key="1">
    <citation type="submission" date="2017-02" db="UniProtKB">
        <authorList>
            <consortium name="WormBaseParasite"/>
        </authorList>
    </citation>
    <scope>IDENTIFICATION</scope>
</reference>
<dbReference type="Gene3D" id="3.40.720.10">
    <property type="entry name" value="Alkaline Phosphatase, subunit A"/>
    <property type="match status" value="1"/>
</dbReference>
<evidence type="ECO:0000313" key="2">
    <source>
        <dbReference type="Proteomes" id="UP000046393"/>
    </source>
</evidence>
<dbReference type="InterPro" id="IPR017850">
    <property type="entry name" value="Alkaline_phosphatase_core_sf"/>
</dbReference>
<dbReference type="Pfam" id="PF01663">
    <property type="entry name" value="Phosphodiest"/>
    <property type="match status" value="2"/>
</dbReference>
<dbReference type="CDD" id="cd16018">
    <property type="entry name" value="Enpp"/>
    <property type="match status" value="1"/>
</dbReference>
<dbReference type="AlphaFoldDB" id="A0A0N5AC02"/>
<feature type="signal peptide" evidence="1">
    <location>
        <begin position="1"/>
        <end position="21"/>
    </location>
</feature>
<proteinExistence type="predicted"/>
<sequence>LIVIVGLVVTFLVLFEVKNFGNDANAPSATASITGTLPSGTVPANCQELKLCDKQLSVTAVAANYTICLITIKLFNLKFCNSKFRFKVPPLLIISSDGFANSYLDFKITPTIQRLFDCGSGSTFLRPVFPSKTFPNHYSIVTGLYPGWHGIVDNKFYDKTKGDVRFIANYFLKILTWLNMDEESRPSLMTLYFDEPDYGGHIEAINYLISELIKQKLIGCMNIVFLSDHAQIIVDENGDLKNLKVIETSLQRCTNVLFDSNFIQHSWKYFIEANPEDLIETMKCKNGTDFILYSREKLPTRYHYSEKSRIGDYIIEGKAGVFIMKDINELKYNIGWNGNHGFDNRLQTMRALFTALGPSIAEDVKIPPIDNIELFNFFCGNKNKKCCFSQCFNLY</sequence>
<organism evidence="2 3">
    <name type="scientific">Syphacia muris</name>
    <dbReference type="NCBI Taxonomy" id="451379"/>
    <lineage>
        <taxon>Eukaryota</taxon>
        <taxon>Metazoa</taxon>
        <taxon>Ecdysozoa</taxon>
        <taxon>Nematoda</taxon>
        <taxon>Chromadorea</taxon>
        <taxon>Rhabditida</taxon>
        <taxon>Spirurina</taxon>
        <taxon>Oxyuridomorpha</taxon>
        <taxon>Oxyuroidea</taxon>
        <taxon>Oxyuridae</taxon>
        <taxon>Syphacia</taxon>
    </lineage>
</organism>
<feature type="chain" id="PRO_5005893140" evidence="1">
    <location>
        <begin position="22"/>
        <end position="395"/>
    </location>
</feature>
<dbReference type="WBParaSite" id="SMUV_0000167801-mRNA-1">
    <property type="protein sequence ID" value="SMUV_0000167801-mRNA-1"/>
    <property type="gene ID" value="SMUV_0000167801"/>
</dbReference>
<evidence type="ECO:0000256" key="1">
    <source>
        <dbReference type="SAM" id="SignalP"/>
    </source>
</evidence>
<protein>
    <submittedName>
        <fullName evidence="3">NUC domain-containing protein</fullName>
    </submittedName>
</protein>
<dbReference type="Proteomes" id="UP000046393">
    <property type="component" value="Unplaced"/>
</dbReference>
<dbReference type="InterPro" id="IPR002591">
    <property type="entry name" value="Phosphodiest/P_Trfase"/>
</dbReference>
<dbReference type="PANTHER" id="PTHR10151:SF114">
    <property type="entry name" value="ECTONUCLEOTIDE PYROPHOSPHATASE_PHOSPHODIESTERASE C27A7.3"/>
    <property type="match status" value="1"/>
</dbReference>
<name>A0A0N5AC02_9BILA</name>
<accession>A0A0N5AC02</accession>
<evidence type="ECO:0000313" key="3">
    <source>
        <dbReference type="WBParaSite" id="SMUV_0000167801-mRNA-1"/>
    </source>
</evidence>
<keyword evidence="1" id="KW-0732">Signal</keyword>
<keyword evidence="2" id="KW-1185">Reference proteome</keyword>